<protein>
    <submittedName>
        <fullName evidence="3">Virulence protein VirJ</fullName>
    </submittedName>
</protein>
<comment type="caution">
    <text evidence="3">The sequence shown here is derived from an EMBL/GenBank/DDBJ whole genome shotgun (WGS) entry which is preliminary data.</text>
</comment>
<dbReference type="OrthoDB" id="641022at2"/>
<feature type="domain" description="Bacterial virulence" evidence="2">
    <location>
        <begin position="51"/>
        <end position="232"/>
    </location>
</feature>
<dbReference type="Gene3D" id="3.40.50.1820">
    <property type="entry name" value="alpha/beta hydrolase"/>
    <property type="match status" value="1"/>
</dbReference>
<dbReference type="Pfam" id="PF06057">
    <property type="entry name" value="VirJ"/>
    <property type="match status" value="1"/>
</dbReference>
<dbReference type="Proteomes" id="UP000249819">
    <property type="component" value="Unassembled WGS sequence"/>
</dbReference>
<evidence type="ECO:0000259" key="2">
    <source>
        <dbReference type="Pfam" id="PF06057"/>
    </source>
</evidence>
<keyword evidence="4" id="KW-1185">Reference proteome</keyword>
<keyword evidence="1" id="KW-0732">Signal</keyword>
<proteinExistence type="predicted"/>
<dbReference type="InterPro" id="IPR029058">
    <property type="entry name" value="AB_hydrolase_fold"/>
</dbReference>
<organism evidence="3 4">
    <name type="scientific">Chitinophaga dinghuensis</name>
    <dbReference type="NCBI Taxonomy" id="1539050"/>
    <lineage>
        <taxon>Bacteria</taxon>
        <taxon>Pseudomonadati</taxon>
        <taxon>Bacteroidota</taxon>
        <taxon>Chitinophagia</taxon>
        <taxon>Chitinophagales</taxon>
        <taxon>Chitinophagaceae</taxon>
        <taxon>Chitinophaga</taxon>
    </lineage>
</organism>
<feature type="signal peptide" evidence="1">
    <location>
        <begin position="1"/>
        <end position="27"/>
    </location>
</feature>
<evidence type="ECO:0000256" key="1">
    <source>
        <dbReference type="SAM" id="SignalP"/>
    </source>
</evidence>
<dbReference type="InterPro" id="IPR010333">
    <property type="entry name" value="VirJ"/>
</dbReference>
<reference evidence="3 4" key="1">
    <citation type="submission" date="2018-06" db="EMBL/GenBank/DDBJ databases">
        <title>Genomic Encyclopedia of Archaeal and Bacterial Type Strains, Phase II (KMG-II): from individual species to whole genera.</title>
        <authorList>
            <person name="Goeker M."/>
        </authorList>
    </citation>
    <scope>NUCLEOTIDE SEQUENCE [LARGE SCALE GENOMIC DNA]</scope>
    <source>
        <strain evidence="3 4">DSM 29821</strain>
    </source>
</reference>
<feature type="chain" id="PRO_5016256697" evidence="1">
    <location>
        <begin position="28"/>
        <end position="235"/>
    </location>
</feature>
<dbReference type="RefSeq" id="WP_111590034.1">
    <property type="nucleotide sequence ID" value="NZ_QLMA01000001.1"/>
</dbReference>
<dbReference type="SUPFAM" id="SSF53474">
    <property type="entry name" value="alpha/beta-Hydrolases"/>
    <property type="match status" value="1"/>
</dbReference>
<sequence>MIKGKRRITLLILAIAALFQVHTGVQAQNAPGNLPVQAKPADANSNLPLIFYITGDGGMKKFSANVIDEFHKKNYPVVALNALKYFWNKKTPAQAGLDVANLIKFYQSQWNSHNGIILIGYSLGADVMPFIYTHLPGDLENAVQQIILLSPSRFTDLEVHLSDMLGKSNNKGMSVPAEINKISKPILLVFGAEEKDFNLTELTIHNYKRLLLPGGHTYDEDAGGVAARLMAMFAQ</sequence>
<name>A0A327WBW7_9BACT</name>
<gene>
    <name evidence="3" type="ORF">CLV59_10181</name>
</gene>
<dbReference type="AlphaFoldDB" id="A0A327WBW7"/>
<evidence type="ECO:0000313" key="4">
    <source>
        <dbReference type="Proteomes" id="UP000249819"/>
    </source>
</evidence>
<dbReference type="EMBL" id="QLMA01000001">
    <property type="protein sequence ID" value="RAJ87332.1"/>
    <property type="molecule type" value="Genomic_DNA"/>
</dbReference>
<evidence type="ECO:0000313" key="3">
    <source>
        <dbReference type="EMBL" id="RAJ87332.1"/>
    </source>
</evidence>
<accession>A0A327WBW7</accession>